<evidence type="ECO:0000313" key="2">
    <source>
        <dbReference type="Proteomes" id="UP000478837"/>
    </source>
</evidence>
<dbReference type="AlphaFoldDB" id="A0A6L9MPI7"/>
<dbReference type="Proteomes" id="UP000478837">
    <property type="component" value="Unassembled WGS sequence"/>
</dbReference>
<organism evidence="1 2">
    <name type="scientific">Alteromonas hispanica</name>
    <dbReference type="NCBI Taxonomy" id="315421"/>
    <lineage>
        <taxon>Bacteria</taxon>
        <taxon>Pseudomonadati</taxon>
        <taxon>Pseudomonadota</taxon>
        <taxon>Gammaproteobacteria</taxon>
        <taxon>Alteromonadales</taxon>
        <taxon>Alteromonadaceae</taxon>
        <taxon>Alteromonas/Salinimonas group</taxon>
        <taxon>Alteromonas</taxon>
    </lineage>
</organism>
<keyword evidence="2" id="KW-1185">Reference proteome</keyword>
<accession>A0A6L9MPI7</accession>
<sequence length="127" mass="14352">MKNFEYFNLATFEIFHECCSSFPSIAHIQPSNIVSGISKFYDAWEIDEEAMDDLVHDTVSWLIREGYLVDHGLDSNHLNVSISERGLRAINKKPSSLDSNSFKEIFSSSIKTTSLSIVSNAVVELFK</sequence>
<dbReference type="EMBL" id="JAAAWP010000001">
    <property type="protein sequence ID" value="NDW20179.1"/>
    <property type="molecule type" value="Genomic_DNA"/>
</dbReference>
<evidence type="ECO:0008006" key="3">
    <source>
        <dbReference type="Google" id="ProtNLM"/>
    </source>
</evidence>
<comment type="caution">
    <text evidence="1">The sequence shown here is derived from an EMBL/GenBank/DDBJ whole genome shotgun (WGS) entry which is preliminary data.</text>
</comment>
<reference evidence="1 2" key="1">
    <citation type="submission" date="2020-01" db="EMBL/GenBank/DDBJ databases">
        <title>Genomes of bacteria type strains.</title>
        <authorList>
            <person name="Chen J."/>
            <person name="Zhu S."/>
            <person name="Yang J."/>
        </authorList>
    </citation>
    <scope>NUCLEOTIDE SEQUENCE [LARGE SCALE GENOMIC DNA]</scope>
    <source>
        <strain evidence="1 2">LMG 22958</strain>
    </source>
</reference>
<evidence type="ECO:0000313" key="1">
    <source>
        <dbReference type="EMBL" id="NDW20179.1"/>
    </source>
</evidence>
<gene>
    <name evidence="1" type="ORF">GTW09_01355</name>
</gene>
<dbReference type="RefSeq" id="WP_163109396.1">
    <property type="nucleotide sequence ID" value="NZ_JAAAWP010000001.1"/>
</dbReference>
<protein>
    <recommendedName>
        <fullName evidence="3">DUF2513 domain-containing protein</fullName>
    </recommendedName>
</protein>
<proteinExistence type="predicted"/>
<name>A0A6L9MPI7_9ALTE</name>